<dbReference type="Proteomes" id="UP000008227">
    <property type="component" value="Chromosome 15"/>
</dbReference>
<evidence type="ECO:0000256" key="9">
    <source>
        <dbReference type="ARBA" id="ARBA00024484"/>
    </source>
</evidence>
<dbReference type="AlphaFoldDB" id="A0A287BM44"/>
<reference evidence="17" key="3">
    <citation type="submission" date="2025-08" db="UniProtKB">
        <authorList>
            <consortium name="Ensembl"/>
        </authorList>
    </citation>
    <scope>IDENTIFICATION</scope>
</reference>
<evidence type="ECO:0000256" key="11">
    <source>
        <dbReference type="ARBA" id="ARBA00024532"/>
    </source>
</evidence>
<keyword evidence="4" id="KW-1000">Mitochondrion outer membrane</keyword>
<name>A0A287BM44_PIG</name>
<comment type="catalytic activity">
    <reaction evidence="12 15">
        <text>(5Z,8Z,11Z,14Z)-eicosatetraenoate + ATP + CoA = (5Z,8Z,11Z,14Z)-eicosatetraenoyl-CoA + AMP + diphosphate</text>
        <dbReference type="Rhea" id="RHEA:19713"/>
        <dbReference type="ChEBI" id="CHEBI:30616"/>
        <dbReference type="ChEBI" id="CHEBI:32395"/>
        <dbReference type="ChEBI" id="CHEBI:33019"/>
        <dbReference type="ChEBI" id="CHEBI:57287"/>
        <dbReference type="ChEBI" id="CHEBI:57368"/>
        <dbReference type="ChEBI" id="CHEBI:456215"/>
        <dbReference type="EC" id="6.2.1.15"/>
    </reaction>
    <physiologicalReaction direction="left-to-right" evidence="12 15">
        <dbReference type="Rhea" id="RHEA:19714"/>
    </physiologicalReaction>
</comment>
<comment type="subcellular location">
    <subcellularLocation>
        <location evidence="15">Mitochondrion outer membrane</location>
        <topology evidence="15">Single-pass membrane protein</topology>
    </subcellularLocation>
    <subcellularLocation>
        <location evidence="15">Endoplasmic reticulum membrane</location>
        <topology evidence="15">Single-pass membrane protein</topology>
    </subcellularLocation>
</comment>
<comment type="catalytic activity">
    <reaction evidence="9">
        <text>a long-chain fatty acid + ATP + CoA = a long-chain fatty acyl-CoA + AMP + diphosphate</text>
        <dbReference type="Rhea" id="RHEA:15421"/>
        <dbReference type="ChEBI" id="CHEBI:30616"/>
        <dbReference type="ChEBI" id="CHEBI:33019"/>
        <dbReference type="ChEBI" id="CHEBI:57287"/>
        <dbReference type="ChEBI" id="CHEBI:57560"/>
        <dbReference type="ChEBI" id="CHEBI:83139"/>
        <dbReference type="ChEBI" id="CHEBI:456215"/>
        <dbReference type="EC" id="6.2.1.3"/>
    </reaction>
    <physiologicalReaction direction="left-to-right" evidence="9">
        <dbReference type="Rhea" id="RHEA:15422"/>
    </physiologicalReaction>
</comment>
<comment type="similarity">
    <text evidence="1 15">Belongs to the ATP-dependent AMP-binding enzyme family.</text>
</comment>
<keyword evidence="20" id="KW-1267">Proteomics identification</keyword>
<keyword evidence="5 15" id="KW-0276">Fatty acid metabolism</keyword>
<feature type="domain" description="AMP-dependent synthetase/ligase" evidence="16">
    <location>
        <begin position="203"/>
        <end position="568"/>
    </location>
</feature>
<dbReference type="GO" id="GO:0005524">
    <property type="term" value="F:ATP binding"/>
    <property type="evidence" value="ECO:0007669"/>
    <property type="project" value="UniProtKB-KW"/>
</dbReference>
<dbReference type="GO" id="GO:0005789">
    <property type="term" value="C:endoplasmic reticulum membrane"/>
    <property type="evidence" value="ECO:0007669"/>
    <property type="project" value="UniProtKB-SubCell"/>
</dbReference>
<reference evidence="17" key="4">
    <citation type="submission" date="2025-09" db="UniProtKB">
        <authorList>
            <consortium name="Ensembl"/>
        </authorList>
    </citation>
    <scope>IDENTIFICATION</scope>
</reference>
<comment type="catalytic activity">
    <reaction evidence="14 15">
        <text>hexadecanoate + ATP + CoA = hexadecanoyl-CoA + AMP + diphosphate</text>
        <dbReference type="Rhea" id="RHEA:30751"/>
        <dbReference type="ChEBI" id="CHEBI:7896"/>
        <dbReference type="ChEBI" id="CHEBI:30616"/>
        <dbReference type="ChEBI" id="CHEBI:33019"/>
        <dbReference type="ChEBI" id="CHEBI:57287"/>
        <dbReference type="ChEBI" id="CHEBI:57379"/>
        <dbReference type="ChEBI" id="CHEBI:456215"/>
    </reaction>
    <physiologicalReaction direction="left-to-right" evidence="14 15">
        <dbReference type="Rhea" id="RHEA:30752"/>
    </physiologicalReaction>
</comment>
<keyword evidence="18" id="KW-1185">Reference proteome</keyword>
<comment type="function">
    <text evidence="15">Catalyzes the conversion of long-chain fatty acids to their active form acyl-CoAs for both synthesis of cellular lipids, and degradation via beta-oxidation.</text>
</comment>
<evidence type="ECO:0000256" key="3">
    <source>
        <dbReference type="ARBA" id="ARBA00022741"/>
    </source>
</evidence>
<accession>A0A287BM44</accession>
<evidence type="ECO:0000256" key="10">
    <source>
        <dbReference type="ARBA" id="ARBA00024495"/>
    </source>
</evidence>
<dbReference type="Ensembl" id="ENSSSCT00000053587.3">
    <property type="protein sequence ID" value="ENSSSCP00000057493.2"/>
    <property type="gene ID" value="ENSSSCG00000015784.5"/>
</dbReference>
<dbReference type="Gene3D" id="3.40.50.12780">
    <property type="entry name" value="N-terminal domain of ligase-like"/>
    <property type="match status" value="1"/>
</dbReference>
<dbReference type="GO" id="GO:0005741">
    <property type="term" value="C:mitochondrial outer membrane"/>
    <property type="evidence" value="ECO:0007669"/>
    <property type="project" value="UniProtKB-SubCell"/>
</dbReference>
<sequence>MMQAHELFRYFRMPELVDFQQYVRTLPTNTLMGFGAFAALTTFWYATRPRALKPPCDLAMQSVEVAGSDGARRSAILDSDEPLAYFYDDVRTLYEGFQRGIRVSNNGPCLGSRKPDQPYEWLSYKQVEDMSECVGSALIHKGFKAGPENFVGIFAQNRPEKDYGRSVKVDLLEVASWRSLEGCEDGEAKGISETMACLCWGMKHLPVWVIIEQGCFAYSMVVVPLYDTLGTEAITYIINKGELSLVFVDKPEKANLLLEGVENKLIPGLKTIILMDSYGIDLLERGKKCGVEIMSMKALEDLGRANRRKPKPPAPEDLAVICFTSGTTGNPKGAMITHRNVVSDCSAFVKVTEKTFSPSSDDTLISFLPLAHMFERVVECVMLCHGAKIGFFQGDIRLLMDDLKALQPTIFPVVPRLLNRMFDRIFGQANTTLKRWLLDFASKRKEAELRSGIIRNNSLWDKLIFHKIQSSLGGKVRLMVTGAAPVSATVLTFLRAALGCQFYEGYGQTECTAGCSLTVPGDWTAGHVGAPMPCSLIKLVDVEEMNYLAAKGEGEVCVKGPNVFQGYLKDPAKTAEALDKDGWLHTGDIGKWLPNGTLKIIDRKKHIFKLAQGEYIAPEKIENIYLRSEPVAQVFVHGESLQAFLIAIVVPDVETLGHWAQKRGFVGSFEELCRNKDVKKAILEDMLRLGRDAGLKSFEQVRGISLHPELFSIDNGLLTPTMKAKRPELRNYFRSQIDELYSTVKV</sequence>
<keyword evidence="7 15" id="KW-0443">Lipid metabolism</keyword>
<protein>
    <recommendedName>
        <fullName evidence="15">Long-chain-fatty-acid--CoA ligase</fullName>
        <ecNumber evidence="15">6.2.1.15</ecNumber>
        <ecNumber evidence="15">6.2.1.3</ecNumber>
    </recommendedName>
    <alternativeName>
        <fullName evidence="15">Acyl-CoA synthetase</fullName>
    </alternativeName>
    <alternativeName>
        <fullName evidence="15">Long-chain acyl-CoA synthetase</fullName>
    </alternativeName>
</protein>
<gene>
    <name evidence="17 19" type="primary">ACSL1</name>
</gene>
<evidence type="ECO:0000256" key="14">
    <source>
        <dbReference type="ARBA" id="ARBA00049139"/>
    </source>
</evidence>
<dbReference type="Bgee" id="ENSSSCG00000015784">
    <property type="expression patterns" value="Expressed in psoas major muscle and 44 other cell types or tissues"/>
</dbReference>
<comment type="catalytic activity">
    <reaction evidence="10 15">
        <text>12-hydroxy-(5Z,8Z,10E,14Z)-eicosatetraenoate + ATP + CoA = 12-hydroxy-(5Z,8Z,10E,14Z)-eicosatetraenoyl-CoA + AMP + diphosphate</text>
        <dbReference type="Rhea" id="RHEA:52112"/>
        <dbReference type="ChEBI" id="CHEBI:30616"/>
        <dbReference type="ChEBI" id="CHEBI:33019"/>
        <dbReference type="ChEBI" id="CHEBI:57287"/>
        <dbReference type="ChEBI" id="CHEBI:90718"/>
        <dbReference type="ChEBI" id="CHEBI:136408"/>
        <dbReference type="ChEBI" id="CHEBI:456215"/>
    </reaction>
    <physiologicalReaction direction="left-to-right" evidence="10 15">
        <dbReference type="Rhea" id="RHEA:52113"/>
    </physiologicalReaction>
</comment>
<dbReference type="EC" id="6.2.1.3" evidence="15"/>
<evidence type="ECO:0000256" key="2">
    <source>
        <dbReference type="ARBA" id="ARBA00022598"/>
    </source>
</evidence>
<evidence type="ECO:0000256" key="15">
    <source>
        <dbReference type="RuleBase" id="RU369030"/>
    </source>
</evidence>
<organism evidence="17 18">
    <name type="scientific">Sus scrofa</name>
    <name type="common">Pig</name>
    <dbReference type="NCBI Taxonomy" id="9823"/>
    <lineage>
        <taxon>Eukaryota</taxon>
        <taxon>Metazoa</taxon>
        <taxon>Chordata</taxon>
        <taxon>Craniata</taxon>
        <taxon>Vertebrata</taxon>
        <taxon>Euteleostomi</taxon>
        <taxon>Mammalia</taxon>
        <taxon>Eutheria</taxon>
        <taxon>Laurasiatheria</taxon>
        <taxon>Artiodactyla</taxon>
        <taxon>Suina</taxon>
        <taxon>Suidae</taxon>
        <taxon>Sus</taxon>
    </lineage>
</organism>
<dbReference type="InterPro" id="IPR042099">
    <property type="entry name" value="ANL_N_sf"/>
</dbReference>
<dbReference type="ExpressionAtlas" id="A0A287BM44">
    <property type="expression patterns" value="baseline and differential"/>
</dbReference>
<dbReference type="InterPro" id="IPR045311">
    <property type="entry name" value="LC-FACS_euk"/>
</dbReference>
<dbReference type="PANTHER" id="PTHR43272:SF28">
    <property type="entry name" value="LONG-CHAIN-FATTY-ACID--COA LIGASE 1"/>
    <property type="match status" value="1"/>
</dbReference>
<dbReference type="GeneTree" id="ENSGT00940000154508"/>
<evidence type="ECO:0007829" key="20">
    <source>
        <dbReference type="PeptideAtlas" id="A0A287BM44"/>
    </source>
</evidence>
<dbReference type="SUPFAM" id="SSF56801">
    <property type="entry name" value="Acetyl-CoA synthetase-like"/>
    <property type="match status" value="2"/>
</dbReference>
<reference evidence="18" key="1">
    <citation type="submission" date="2009-11" db="EMBL/GenBank/DDBJ databases">
        <authorList>
            <consortium name="Porcine genome sequencing project"/>
        </authorList>
    </citation>
    <scope>NUCLEOTIDE SEQUENCE [LARGE SCALE GENOMIC DNA]</scope>
    <source>
        <strain evidence="18">Duroc</strain>
    </source>
</reference>
<evidence type="ECO:0000259" key="16">
    <source>
        <dbReference type="Pfam" id="PF00501"/>
    </source>
</evidence>
<evidence type="ECO:0000256" key="1">
    <source>
        <dbReference type="ARBA" id="ARBA00006432"/>
    </source>
</evidence>
<evidence type="ECO:0000256" key="7">
    <source>
        <dbReference type="ARBA" id="ARBA00023098"/>
    </source>
</evidence>
<keyword evidence="6 15" id="KW-0067">ATP-binding</keyword>
<evidence type="ECO:0000313" key="19">
    <source>
        <dbReference type="VGNC" id="VGNC:96294"/>
    </source>
</evidence>
<evidence type="ECO:0000313" key="18">
    <source>
        <dbReference type="Proteomes" id="UP000008227"/>
    </source>
</evidence>
<evidence type="ECO:0000256" key="4">
    <source>
        <dbReference type="ARBA" id="ARBA00022787"/>
    </source>
</evidence>
<dbReference type="EC" id="6.2.1.15" evidence="15"/>
<evidence type="ECO:0000256" key="13">
    <source>
        <dbReference type="ARBA" id="ARBA00024565"/>
    </source>
</evidence>
<dbReference type="Pfam" id="PF00501">
    <property type="entry name" value="AMP-binding"/>
    <property type="match status" value="1"/>
</dbReference>
<dbReference type="GO" id="GO:0047676">
    <property type="term" value="F:arachidonate-CoA ligase activity"/>
    <property type="evidence" value="ECO:0007669"/>
    <property type="project" value="UniProtKB-EC"/>
</dbReference>
<evidence type="ECO:0000256" key="8">
    <source>
        <dbReference type="ARBA" id="ARBA00024469"/>
    </source>
</evidence>
<keyword evidence="2 15" id="KW-0436">Ligase</keyword>
<keyword evidence="3 15" id="KW-0547">Nucleotide-binding</keyword>
<dbReference type="VGNC" id="VGNC:96294">
    <property type="gene designation" value="ACSL1"/>
</dbReference>
<comment type="catalytic activity">
    <reaction evidence="11 15">
        <text>15-hydroxy-(5Z,8Z,11Z,13E)-eicosatetraenoate + ATP + CoA = 15-hydroxy-(5Z,8Z,11Z,13E)-eicosatetraenoyl-CoA + AMP + diphosphate</text>
        <dbReference type="Rhea" id="RHEA:52116"/>
        <dbReference type="ChEBI" id="CHEBI:30616"/>
        <dbReference type="ChEBI" id="CHEBI:33019"/>
        <dbReference type="ChEBI" id="CHEBI:57287"/>
        <dbReference type="ChEBI" id="CHEBI:78832"/>
        <dbReference type="ChEBI" id="CHEBI:136409"/>
        <dbReference type="ChEBI" id="CHEBI:456215"/>
    </reaction>
    <physiologicalReaction direction="left-to-right" evidence="11 15">
        <dbReference type="Rhea" id="RHEA:52117"/>
    </physiologicalReaction>
</comment>
<dbReference type="InterPro" id="IPR020845">
    <property type="entry name" value="AMP-binding_CS"/>
</dbReference>
<evidence type="ECO:0000256" key="5">
    <source>
        <dbReference type="ARBA" id="ARBA00022832"/>
    </source>
</evidence>
<keyword evidence="4" id="KW-0496">Mitochondrion</keyword>
<dbReference type="PROSITE" id="PS00455">
    <property type="entry name" value="AMP_BINDING"/>
    <property type="match status" value="1"/>
</dbReference>
<dbReference type="PANTHER" id="PTHR43272">
    <property type="entry name" value="LONG-CHAIN-FATTY-ACID--COA LIGASE"/>
    <property type="match status" value="1"/>
</dbReference>
<dbReference type="InterPro" id="IPR000873">
    <property type="entry name" value="AMP-dep_synth/lig_dom"/>
</dbReference>
<comment type="catalytic activity">
    <reaction evidence="13 15">
        <text>(E)-hexadec-2-enoate + ATP + CoA = (2E)-hexadecenoyl-CoA + AMP + diphosphate</text>
        <dbReference type="Rhea" id="RHEA:36139"/>
        <dbReference type="ChEBI" id="CHEBI:30616"/>
        <dbReference type="ChEBI" id="CHEBI:33019"/>
        <dbReference type="ChEBI" id="CHEBI:57287"/>
        <dbReference type="ChEBI" id="CHEBI:61526"/>
        <dbReference type="ChEBI" id="CHEBI:72745"/>
        <dbReference type="ChEBI" id="CHEBI:456215"/>
    </reaction>
    <physiologicalReaction direction="left-to-right" evidence="13 15">
        <dbReference type="Rhea" id="RHEA:36140"/>
    </physiologicalReaction>
</comment>
<comment type="catalytic activity">
    <reaction evidence="8 15">
        <text>5-hydroxy-(6E,8Z,11Z,14Z)-eicosatetraenoate + ATP + CoA = 5-hydroxy-(6E,8Z,11Z,14Z)-eicosatetraenoyl-CoA + AMP + diphosphate</text>
        <dbReference type="Rhea" id="RHEA:52108"/>
        <dbReference type="ChEBI" id="CHEBI:30616"/>
        <dbReference type="ChEBI" id="CHEBI:33019"/>
        <dbReference type="ChEBI" id="CHEBI:57287"/>
        <dbReference type="ChEBI" id="CHEBI:65341"/>
        <dbReference type="ChEBI" id="CHEBI:136407"/>
        <dbReference type="ChEBI" id="CHEBI:456215"/>
    </reaction>
    <physiologicalReaction direction="left-to-right" evidence="8 15">
        <dbReference type="Rhea" id="RHEA:52109"/>
    </physiologicalReaction>
</comment>
<evidence type="ECO:0000313" key="17">
    <source>
        <dbReference type="Ensembl" id="ENSSSCP00000057493.2"/>
    </source>
</evidence>
<evidence type="ECO:0000256" key="12">
    <source>
        <dbReference type="ARBA" id="ARBA00024548"/>
    </source>
</evidence>
<proteinExistence type="evidence at protein level"/>
<evidence type="ECO:0000256" key="6">
    <source>
        <dbReference type="ARBA" id="ARBA00022840"/>
    </source>
</evidence>
<reference evidence="17" key="2">
    <citation type="journal article" date="2020" name="Gigascience">
        <title>An improved pig reference genome sequence to enable pig genetics and genomics research.</title>
        <authorList>
            <person name="Warr A."/>
            <person name="Affara N."/>
            <person name="Aken B."/>
            <person name="Beiki H."/>
            <person name="Bickhart D.M."/>
            <person name="Billis K."/>
            <person name="Chow W."/>
            <person name="Eory L."/>
            <person name="Finlayson H.A."/>
            <person name="Flicek P."/>
            <person name="Giron C.G."/>
            <person name="Griffin D.K."/>
            <person name="Hall R."/>
            <person name="Hannum G."/>
            <person name="Hourlier T."/>
            <person name="Howe K."/>
            <person name="Hume D.A."/>
            <person name="Izuogu O."/>
            <person name="Kim K."/>
            <person name="Koren S."/>
            <person name="Liu H."/>
            <person name="Manchanda N."/>
            <person name="Martin F.J."/>
            <person name="Nonneman D.J."/>
            <person name="O'Connor R.E."/>
            <person name="Phillippy A.M."/>
            <person name="Rohrer G.A."/>
            <person name="Rosen B.D."/>
            <person name="Rund L.A."/>
            <person name="Sargent C.A."/>
            <person name="Schook L.B."/>
            <person name="Schroeder S.G."/>
            <person name="Schwartz A.S."/>
            <person name="Skinner B.M."/>
            <person name="Talbot R."/>
            <person name="Tseng E."/>
            <person name="Tuggle C.K."/>
            <person name="Watson M."/>
            <person name="Smith T.P.L."/>
            <person name="Archibald A.L."/>
        </authorList>
    </citation>
    <scope>NUCLEOTIDE SEQUENCE [LARGE SCALE GENOMIC DNA]</scope>
    <source>
        <strain evidence="17">Duroc</strain>
    </source>
</reference>
<dbReference type="CDD" id="cd05927">
    <property type="entry name" value="LC-FACS_euk"/>
    <property type="match status" value="1"/>
</dbReference>
<keyword evidence="4" id="KW-0472">Membrane</keyword>